<keyword evidence="5" id="KW-1185">Reference proteome</keyword>
<sequence length="310" mass="32671">MTGGGGEAVRVPASGSADAGLGTRRGYVFDNDSRHAREQHGCLAAAYDPFTTARLAATGVGAGWQCLEVGAGEGSVATWLAHRVAPGGEVVATDIKPDRIAGAAGIEVLAHDIVRDPLPEAAFDLVHARLVLMHLPERDAVLARLLRALRPGGWLQLDELDATHAPALVVPDEAAAALYARFQRAKFRALEAAGADPAWGRRAAEAMRRAGFGEVDPVPKVAVWRSGSPGVRLQAHHTRHLAGALLRAGMAADELAAVRRLLDHPGFRACSPVFYTVLGRRPDGGERETDAPPGSGAACRVAGSREEKRR</sequence>
<feature type="region of interest" description="Disordered" evidence="2">
    <location>
        <begin position="280"/>
        <end position="310"/>
    </location>
</feature>
<dbReference type="Gene3D" id="3.40.50.150">
    <property type="entry name" value="Vaccinia Virus protein VP39"/>
    <property type="match status" value="1"/>
</dbReference>
<proteinExistence type="predicted"/>
<dbReference type="GO" id="GO:0008757">
    <property type="term" value="F:S-adenosylmethionine-dependent methyltransferase activity"/>
    <property type="evidence" value="ECO:0007669"/>
    <property type="project" value="InterPro"/>
</dbReference>
<dbReference type="EMBL" id="CP036455">
    <property type="protein sequence ID" value="QBI55522.1"/>
    <property type="molecule type" value="Genomic_DNA"/>
</dbReference>
<evidence type="ECO:0000256" key="2">
    <source>
        <dbReference type="SAM" id="MobiDB-lite"/>
    </source>
</evidence>
<accession>A0A4V0ZK27</accession>
<keyword evidence="1" id="KW-0808">Transferase</keyword>
<organism evidence="4 5">
    <name type="scientific">Streptomonospora litoralis</name>
    <dbReference type="NCBI Taxonomy" id="2498135"/>
    <lineage>
        <taxon>Bacteria</taxon>
        <taxon>Bacillati</taxon>
        <taxon>Actinomycetota</taxon>
        <taxon>Actinomycetes</taxon>
        <taxon>Streptosporangiales</taxon>
        <taxon>Nocardiopsidaceae</taxon>
        <taxon>Streptomonospora</taxon>
    </lineage>
</organism>
<dbReference type="Pfam" id="PF08241">
    <property type="entry name" value="Methyltransf_11"/>
    <property type="match status" value="1"/>
</dbReference>
<dbReference type="InterPro" id="IPR029063">
    <property type="entry name" value="SAM-dependent_MTases_sf"/>
</dbReference>
<dbReference type="AlphaFoldDB" id="A0A4V0ZK27"/>
<dbReference type="Proteomes" id="UP000292235">
    <property type="component" value="Chromosome"/>
</dbReference>
<evidence type="ECO:0000313" key="4">
    <source>
        <dbReference type="EMBL" id="QBI55522.1"/>
    </source>
</evidence>
<evidence type="ECO:0000256" key="1">
    <source>
        <dbReference type="ARBA" id="ARBA00022679"/>
    </source>
</evidence>
<evidence type="ECO:0000259" key="3">
    <source>
        <dbReference type="Pfam" id="PF08241"/>
    </source>
</evidence>
<name>A0A4V0ZK27_9ACTN</name>
<feature type="compositionally biased region" description="Basic and acidic residues" evidence="2">
    <location>
        <begin position="280"/>
        <end position="290"/>
    </location>
</feature>
<dbReference type="CDD" id="cd02440">
    <property type="entry name" value="AdoMet_MTases"/>
    <property type="match status" value="1"/>
</dbReference>
<dbReference type="InterPro" id="IPR013216">
    <property type="entry name" value="Methyltransf_11"/>
</dbReference>
<dbReference type="PANTHER" id="PTHR43861:SF3">
    <property type="entry name" value="PUTATIVE (AFU_ORTHOLOGUE AFUA_2G14390)-RELATED"/>
    <property type="match status" value="1"/>
</dbReference>
<dbReference type="KEGG" id="strr:EKD16_18795"/>
<evidence type="ECO:0000313" key="5">
    <source>
        <dbReference type="Proteomes" id="UP000292235"/>
    </source>
</evidence>
<dbReference type="SUPFAM" id="SSF53335">
    <property type="entry name" value="S-adenosyl-L-methionine-dependent methyltransferases"/>
    <property type="match status" value="1"/>
</dbReference>
<feature type="domain" description="Methyltransferase type 11" evidence="3">
    <location>
        <begin position="67"/>
        <end position="155"/>
    </location>
</feature>
<reference evidence="4 5" key="1">
    <citation type="submission" date="2019-02" db="EMBL/GenBank/DDBJ databases">
        <authorList>
            <person name="Khodamoradi S."/>
            <person name="Hahnke R.L."/>
            <person name="Kaempfer P."/>
            <person name="Schumann P."/>
            <person name="Rohde M."/>
            <person name="Steinert M."/>
            <person name="Luzhetskyy A."/>
            <person name="Wink J."/>
            <person name="Ruckert C."/>
        </authorList>
    </citation>
    <scope>NUCLEOTIDE SEQUENCE [LARGE SCALE GENOMIC DNA]</scope>
    <source>
        <strain evidence="4 5">M2</strain>
    </source>
</reference>
<dbReference type="PANTHER" id="PTHR43861">
    <property type="entry name" value="TRANS-ACONITATE 2-METHYLTRANSFERASE-RELATED"/>
    <property type="match status" value="1"/>
</dbReference>
<dbReference type="RefSeq" id="WP_242677044.1">
    <property type="nucleotide sequence ID" value="NZ_CP036455.1"/>
</dbReference>
<gene>
    <name evidence="4" type="ORF">EKD16_18795</name>
</gene>
<protein>
    <recommendedName>
        <fullName evidence="3">Methyltransferase type 11 domain-containing protein</fullName>
    </recommendedName>
</protein>